<evidence type="ECO:0000313" key="3">
    <source>
        <dbReference type="EMBL" id="MBO7744617.1"/>
    </source>
</evidence>
<feature type="transmembrane region" description="Helical" evidence="2">
    <location>
        <begin position="282"/>
        <end position="301"/>
    </location>
</feature>
<sequence>MNELWKRHWTTLVGVAFLLAALATLFKYSADQGWITVGMKLGAGLLLGAAAGAAGIALAKRGDGRRFGEILTGLGAAVWYMTCSYAGVYEGVWEPLTVFIAMTAVTAGVTAYAYRFGLRLLLGLGLAGALLAPLALRPDADHVFALFLYLLVVNAAYFAISVAKSWLEARIGAFAATWLLYAVYYMNFTYADHGWLTRPMLYASAAFVFYAIAFYAAAWREKCGFAGWNLYASFANTVVFCLWAPALLGSSSSVTLLLLAIGLLYMGMSVLVAKLGKQGKAALYAHVLFGGLAFLIGLAELGGGSEYRPLIGVAVWSGIAAIAIVTGRKRRSDALKAIGSLVWLSTGLYWFVVTWNAPRLDWFGVYVPFLNGGAADWMLLAAIGFYCARNVRYANLLRERDNDVLAHAYALLSHLVVGGLLTVQITNAADEYDWHVATGLLLSVVWAVYALLLFLWGAYSRGRLFRWFGSGVLVAVAAKAVLLDLKGEDTLYKILTFAILGVICFGITIVNQRWRDREQLDEAAKEREAAPDPEQVRDAGQPEQEGTPDREHAGDAVRPSAQ</sequence>
<keyword evidence="2" id="KW-0472">Membrane</keyword>
<evidence type="ECO:0000256" key="2">
    <source>
        <dbReference type="SAM" id="Phobius"/>
    </source>
</evidence>
<dbReference type="PANTHER" id="PTHR38434">
    <property type="entry name" value="BLL2549 PROTEIN"/>
    <property type="match status" value="1"/>
</dbReference>
<gene>
    <name evidence="3" type="ORF">I8J29_10440</name>
</gene>
<keyword evidence="4" id="KW-1185">Reference proteome</keyword>
<feature type="transmembrane region" description="Helical" evidence="2">
    <location>
        <begin position="33"/>
        <end position="58"/>
    </location>
</feature>
<feature type="transmembrane region" description="Helical" evidence="2">
    <location>
        <begin position="142"/>
        <end position="160"/>
    </location>
</feature>
<dbReference type="Proteomes" id="UP000670947">
    <property type="component" value="Unassembled WGS sequence"/>
</dbReference>
<feature type="transmembrane region" description="Helical" evidence="2">
    <location>
        <begin position="408"/>
        <end position="428"/>
    </location>
</feature>
<protein>
    <submittedName>
        <fullName evidence="3">DUF2339 domain-containing protein</fullName>
    </submittedName>
</protein>
<evidence type="ECO:0000313" key="4">
    <source>
        <dbReference type="Proteomes" id="UP000670947"/>
    </source>
</evidence>
<dbReference type="PANTHER" id="PTHR38434:SF1">
    <property type="entry name" value="BLL2549 PROTEIN"/>
    <property type="match status" value="1"/>
</dbReference>
<feature type="region of interest" description="Disordered" evidence="1">
    <location>
        <begin position="521"/>
        <end position="562"/>
    </location>
</feature>
<dbReference type="Pfam" id="PF10101">
    <property type="entry name" value="DUF2339"/>
    <property type="match status" value="2"/>
</dbReference>
<evidence type="ECO:0000256" key="1">
    <source>
        <dbReference type="SAM" id="MobiDB-lite"/>
    </source>
</evidence>
<proteinExistence type="predicted"/>
<feature type="transmembrane region" description="Helical" evidence="2">
    <location>
        <begin position="167"/>
        <end position="188"/>
    </location>
</feature>
<feature type="transmembrane region" description="Helical" evidence="2">
    <location>
        <begin position="434"/>
        <end position="457"/>
    </location>
</feature>
<feature type="transmembrane region" description="Helical" evidence="2">
    <location>
        <begin position="95"/>
        <end position="113"/>
    </location>
</feature>
<name>A0ABS3W8I8_9BACL</name>
<feature type="transmembrane region" description="Helical" evidence="2">
    <location>
        <begin position="120"/>
        <end position="136"/>
    </location>
</feature>
<feature type="transmembrane region" description="Helical" evidence="2">
    <location>
        <begin position="70"/>
        <end position="89"/>
    </location>
</feature>
<reference evidence="3 4" key="1">
    <citation type="submission" date="2021-03" db="EMBL/GenBank/DDBJ databases">
        <title>Paenibacillus artemisicola MWE-103 whole genome sequence.</title>
        <authorList>
            <person name="Ham Y.J."/>
        </authorList>
    </citation>
    <scope>NUCLEOTIDE SEQUENCE [LARGE SCALE GENOMIC DNA]</scope>
    <source>
        <strain evidence="3 4">MWE-103</strain>
    </source>
</reference>
<feature type="transmembrane region" description="Helical" evidence="2">
    <location>
        <begin position="464"/>
        <end position="485"/>
    </location>
</feature>
<feature type="transmembrane region" description="Helical" evidence="2">
    <location>
        <begin position="307"/>
        <end position="325"/>
    </location>
</feature>
<keyword evidence="2" id="KW-0812">Transmembrane</keyword>
<keyword evidence="2" id="KW-1133">Transmembrane helix</keyword>
<dbReference type="EMBL" id="JAGGDJ010000005">
    <property type="protein sequence ID" value="MBO7744617.1"/>
    <property type="molecule type" value="Genomic_DNA"/>
</dbReference>
<feature type="transmembrane region" description="Helical" evidence="2">
    <location>
        <begin position="491"/>
        <end position="510"/>
    </location>
</feature>
<comment type="caution">
    <text evidence="3">The sequence shown here is derived from an EMBL/GenBank/DDBJ whole genome shotgun (WGS) entry which is preliminary data.</text>
</comment>
<feature type="transmembrane region" description="Helical" evidence="2">
    <location>
        <begin position="337"/>
        <end position="357"/>
    </location>
</feature>
<feature type="transmembrane region" description="Helical" evidence="2">
    <location>
        <begin position="200"/>
        <end position="218"/>
    </location>
</feature>
<dbReference type="InterPro" id="IPR019286">
    <property type="entry name" value="DUF2339_TM"/>
</dbReference>
<feature type="transmembrane region" description="Helical" evidence="2">
    <location>
        <begin position="254"/>
        <end position="275"/>
    </location>
</feature>
<feature type="transmembrane region" description="Helical" evidence="2">
    <location>
        <begin position="230"/>
        <end position="248"/>
    </location>
</feature>
<accession>A0ABS3W8I8</accession>
<dbReference type="RefSeq" id="WP_208847564.1">
    <property type="nucleotide sequence ID" value="NZ_JAGGDJ010000005.1"/>
</dbReference>
<organism evidence="3 4">
    <name type="scientific">Paenibacillus artemisiicola</name>
    <dbReference type="NCBI Taxonomy" id="1172618"/>
    <lineage>
        <taxon>Bacteria</taxon>
        <taxon>Bacillati</taxon>
        <taxon>Bacillota</taxon>
        <taxon>Bacilli</taxon>
        <taxon>Bacillales</taxon>
        <taxon>Paenibacillaceae</taxon>
        <taxon>Paenibacillus</taxon>
    </lineage>
</organism>
<feature type="transmembrane region" description="Helical" evidence="2">
    <location>
        <begin position="363"/>
        <end position="387"/>
    </location>
</feature>
<feature type="compositionally biased region" description="Basic and acidic residues" evidence="1">
    <location>
        <begin position="521"/>
        <end position="537"/>
    </location>
</feature>